<dbReference type="InterPro" id="IPR005631">
    <property type="entry name" value="SDH"/>
</dbReference>
<dbReference type="Gene3D" id="1.10.150.250">
    <property type="entry name" value="Flavinator of succinate dehydrogenase"/>
    <property type="match status" value="1"/>
</dbReference>
<reference evidence="5" key="1">
    <citation type="journal article" date="2019" name="Int. J. Syst. Evol. Microbiol.">
        <title>The Global Catalogue of Microorganisms (GCM) 10K type strain sequencing project: providing services to taxonomists for standard genome sequencing and annotation.</title>
        <authorList>
            <consortium name="The Broad Institute Genomics Platform"/>
            <consortium name="The Broad Institute Genome Sequencing Center for Infectious Disease"/>
            <person name="Wu L."/>
            <person name="Ma J."/>
        </authorList>
    </citation>
    <scope>NUCLEOTIDE SEQUENCE [LARGE SCALE GENOMIC DNA]</scope>
    <source>
        <strain evidence="5">KCTC 52487</strain>
    </source>
</reference>
<dbReference type="EMBL" id="JBHRSV010000001">
    <property type="protein sequence ID" value="MFC2924642.1"/>
    <property type="molecule type" value="Genomic_DNA"/>
</dbReference>
<dbReference type="PANTHER" id="PTHR12469:SF2">
    <property type="entry name" value="SUCCINATE DEHYDROGENASE ASSEMBLY FACTOR 2, MITOCHONDRIAL"/>
    <property type="match status" value="1"/>
</dbReference>
<dbReference type="Pfam" id="PF03937">
    <property type="entry name" value="Sdh5"/>
    <property type="match status" value="1"/>
</dbReference>
<evidence type="ECO:0000256" key="2">
    <source>
        <dbReference type="ARBA" id="ARBA00019418"/>
    </source>
</evidence>
<dbReference type="InterPro" id="IPR036714">
    <property type="entry name" value="SDH_sf"/>
</dbReference>
<evidence type="ECO:0000313" key="4">
    <source>
        <dbReference type="EMBL" id="MFC2924642.1"/>
    </source>
</evidence>
<keyword evidence="3" id="KW-0143">Chaperone</keyword>
<organism evidence="4 5">
    <name type="scientific">Hyphobacterium vulgare</name>
    <dbReference type="NCBI Taxonomy" id="1736751"/>
    <lineage>
        <taxon>Bacteria</taxon>
        <taxon>Pseudomonadati</taxon>
        <taxon>Pseudomonadota</taxon>
        <taxon>Alphaproteobacteria</taxon>
        <taxon>Maricaulales</taxon>
        <taxon>Maricaulaceae</taxon>
        <taxon>Hyphobacterium</taxon>
    </lineage>
</organism>
<evidence type="ECO:0000256" key="3">
    <source>
        <dbReference type="ARBA" id="ARBA00023186"/>
    </source>
</evidence>
<name>A0ABV6ZT94_9PROT</name>
<comment type="similarity">
    <text evidence="1">Belongs to the SdhE FAD assembly factor family.</text>
</comment>
<proteinExistence type="inferred from homology"/>
<protein>
    <recommendedName>
        <fullName evidence="2">FAD assembly factor SdhE</fullName>
    </recommendedName>
</protein>
<evidence type="ECO:0000256" key="1">
    <source>
        <dbReference type="ARBA" id="ARBA00008571"/>
    </source>
</evidence>
<evidence type="ECO:0000313" key="5">
    <source>
        <dbReference type="Proteomes" id="UP001595379"/>
    </source>
</evidence>
<dbReference type="Proteomes" id="UP001595379">
    <property type="component" value="Unassembled WGS sequence"/>
</dbReference>
<dbReference type="SUPFAM" id="SSF109910">
    <property type="entry name" value="YgfY-like"/>
    <property type="match status" value="1"/>
</dbReference>
<keyword evidence="5" id="KW-1185">Reference proteome</keyword>
<dbReference type="PANTHER" id="PTHR12469">
    <property type="entry name" value="PROTEIN EMI5 HOMOLOG, MITOCHONDRIAL"/>
    <property type="match status" value="1"/>
</dbReference>
<sequence length="92" mass="10399">MTDDLTPMRKKLLFRAEHRGFKEADIVIGGFVRSRLDTLDRDGLEALELLLGAPDQELYAWIMEREAVPAERDASLIADIRRFVAEGGAKQL</sequence>
<dbReference type="RefSeq" id="WP_343163646.1">
    <property type="nucleotide sequence ID" value="NZ_JBHRSV010000001.1"/>
</dbReference>
<gene>
    <name evidence="4" type="ORF">ACFOOR_00820</name>
</gene>
<comment type="caution">
    <text evidence="4">The sequence shown here is derived from an EMBL/GenBank/DDBJ whole genome shotgun (WGS) entry which is preliminary data.</text>
</comment>
<accession>A0ABV6ZT94</accession>